<comment type="similarity">
    <text evidence="2">Belongs to the ABC transporter superfamily. ABCG family. Eye pigment precursor importer (TC 3.A.1.204) subfamily.</text>
</comment>
<protein>
    <recommendedName>
        <fullName evidence="10">ABC transporter domain-containing protein</fullName>
    </recommendedName>
</protein>
<keyword evidence="3" id="KW-0813">Transport</keyword>
<feature type="transmembrane region" description="Helical" evidence="9">
    <location>
        <begin position="466"/>
        <end position="487"/>
    </location>
</feature>
<dbReference type="Proteomes" id="UP000320333">
    <property type="component" value="Unassembled WGS sequence"/>
</dbReference>
<evidence type="ECO:0000256" key="3">
    <source>
        <dbReference type="ARBA" id="ARBA00022448"/>
    </source>
</evidence>
<feature type="transmembrane region" description="Helical" evidence="9">
    <location>
        <begin position="398"/>
        <end position="417"/>
    </location>
</feature>
<dbReference type="GO" id="GO:0005524">
    <property type="term" value="F:ATP binding"/>
    <property type="evidence" value="ECO:0007669"/>
    <property type="project" value="UniProtKB-KW"/>
</dbReference>
<dbReference type="CDD" id="cd03213">
    <property type="entry name" value="ABCG_EPDR"/>
    <property type="match status" value="1"/>
</dbReference>
<dbReference type="InterPro" id="IPR043926">
    <property type="entry name" value="ABCG_dom"/>
</dbReference>
<dbReference type="GO" id="GO:0140359">
    <property type="term" value="F:ABC-type transporter activity"/>
    <property type="evidence" value="ECO:0007669"/>
    <property type="project" value="InterPro"/>
</dbReference>
<keyword evidence="4 9" id="KW-0812">Transmembrane</keyword>
<dbReference type="Pfam" id="PF00005">
    <property type="entry name" value="ABC_tran"/>
    <property type="match status" value="1"/>
</dbReference>
<dbReference type="InterPro" id="IPR052215">
    <property type="entry name" value="Plant_ABCG"/>
</dbReference>
<feature type="transmembrane region" description="Helical" evidence="9">
    <location>
        <begin position="494"/>
        <end position="515"/>
    </location>
</feature>
<dbReference type="InterPro" id="IPR017871">
    <property type="entry name" value="ABC_transporter-like_CS"/>
</dbReference>
<feature type="transmembrane region" description="Helical" evidence="9">
    <location>
        <begin position="604"/>
        <end position="626"/>
    </location>
</feature>
<keyword evidence="6" id="KW-0067">ATP-binding</keyword>
<keyword evidence="5" id="KW-0547">Nucleotide-binding</keyword>
<evidence type="ECO:0000313" key="12">
    <source>
        <dbReference type="Proteomes" id="UP000320333"/>
    </source>
</evidence>
<dbReference type="SMART" id="SM00382">
    <property type="entry name" value="AAA"/>
    <property type="match status" value="1"/>
</dbReference>
<evidence type="ECO:0000313" key="11">
    <source>
        <dbReference type="EMBL" id="TPX74366.1"/>
    </source>
</evidence>
<dbReference type="InterPro" id="IPR013525">
    <property type="entry name" value="ABC2_TM"/>
</dbReference>
<feature type="transmembrane region" description="Helical" evidence="9">
    <location>
        <begin position="364"/>
        <end position="386"/>
    </location>
</feature>
<keyword evidence="7 9" id="KW-1133">Transmembrane helix</keyword>
<evidence type="ECO:0000259" key="10">
    <source>
        <dbReference type="PROSITE" id="PS50893"/>
    </source>
</evidence>
<evidence type="ECO:0000256" key="6">
    <source>
        <dbReference type="ARBA" id="ARBA00022840"/>
    </source>
</evidence>
<dbReference type="InterPro" id="IPR003439">
    <property type="entry name" value="ABC_transporter-like_ATP-bd"/>
</dbReference>
<proteinExistence type="inferred from homology"/>
<dbReference type="OrthoDB" id="66620at2759"/>
<evidence type="ECO:0000256" key="9">
    <source>
        <dbReference type="SAM" id="Phobius"/>
    </source>
</evidence>
<gene>
    <name evidence="11" type="ORF">CcCBS67573_g04367</name>
</gene>
<dbReference type="PANTHER" id="PTHR48042:SF11">
    <property type="entry name" value="ABC TRANSPORTER G FAMILY MEMBER 11"/>
    <property type="match status" value="1"/>
</dbReference>
<dbReference type="SUPFAM" id="SSF52540">
    <property type="entry name" value="P-loop containing nucleoside triphosphate hydrolases"/>
    <property type="match status" value="1"/>
</dbReference>
<dbReference type="AlphaFoldDB" id="A0A507FGG7"/>
<dbReference type="EMBL" id="QEAP01000130">
    <property type="protein sequence ID" value="TPX74366.1"/>
    <property type="molecule type" value="Genomic_DNA"/>
</dbReference>
<dbReference type="GO" id="GO:0016020">
    <property type="term" value="C:membrane"/>
    <property type="evidence" value="ECO:0007669"/>
    <property type="project" value="UniProtKB-SubCell"/>
</dbReference>
<feature type="domain" description="ABC transporter" evidence="10">
    <location>
        <begin position="26"/>
        <end position="270"/>
    </location>
</feature>
<evidence type="ECO:0000256" key="1">
    <source>
        <dbReference type="ARBA" id="ARBA00004141"/>
    </source>
</evidence>
<dbReference type="Pfam" id="PF01061">
    <property type="entry name" value="ABC2_membrane"/>
    <property type="match status" value="1"/>
</dbReference>
<keyword evidence="12" id="KW-1185">Reference proteome</keyword>
<dbReference type="PROSITE" id="PS00211">
    <property type="entry name" value="ABC_TRANSPORTER_1"/>
    <property type="match status" value="1"/>
</dbReference>
<keyword evidence="8 9" id="KW-0472">Membrane</keyword>
<dbReference type="GO" id="GO:0016887">
    <property type="term" value="F:ATP hydrolysis activity"/>
    <property type="evidence" value="ECO:0007669"/>
    <property type="project" value="InterPro"/>
</dbReference>
<evidence type="ECO:0000256" key="8">
    <source>
        <dbReference type="ARBA" id="ARBA00023136"/>
    </source>
</evidence>
<sequence length="633" mass="70224">MENSPFLMSDSAARASPPAPVDGLTLTFKDLSYSIVDRTGKESKYLLEGISGCVKPGEVLAVMGPSGAGKSTFLDVVAGRKGKIGTQHGQIMLDGSERPMKKYSSYVTQNDAVIGCFTVRETIMWAVELNLPSSVTKRERLDKVQELLSQFGLTKCADSKVGDLLTRGISGGEKRRLSIAIQLVKEPKVIFLDEPTSGLDSAASFKVMEAIRDLARRRGCTVVCSIHQPSPSTYELFDKVLFLARGRTVYFGPNAGADAEYFKSIGHTIPTHVNVPDAVLDSINVDFLGDEALANTRIANFDQSWNSSSAKSDRLAEVEREIALAKTKATDVATIIGGGDYTHGFFKQVGILTRRNTSNALKNILLFWVRCAMYIAMAILMGTTWWRMSLNQNTVQDRFSAIFFSIAFLAFMSVAGIPGVLEEREVFYRERLNRTYSVGAYVIANTIVSLPFVMVIAIAFTVPAYWMMGMNGGAANFFRFLGFLWLALYVAESVVIMIAAIFPIFVAALTLASFFNGLEMVTQGYFVRRQNIPSFWLYGFHYWNYQKWSWEALIANEFVGLTFDCNRGPNDACFCSIPSSLGSKACTFSGDDILAEYGYTDYSYWKSAVCLVALILFFRIIFYVTLRLKKPKV</sequence>
<name>A0A507FGG7_9FUNG</name>
<feature type="transmembrane region" description="Helical" evidence="9">
    <location>
        <begin position="438"/>
        <end position="460"/>
    </location>
</feature>
<dbReference type="InterPro" id="IPR003593">
    <property type="entry name" value="AAA+_ATPase"/>
</dbReference>
<evidence type="ECO:0000256" key="2">
    <source>
        <dbReference type="ARBA" id="ARBA00005814"/>
    </source>
</evidence>
<dbReference type="STRING" id="246404.A0A507FGG7"/>
<evidence type="ECO:0000256" key="7">
    <source>
        <dbReference type="ARBA" id="ARBA00022989"/>
    </source>
</evidence>
<dbReference type="InterPro" id="IPR027417">
    <property type="entry name" value="P-loop_NTPase"/>
</dbReference>
<comment type="caution">
    <text evidence="11">The sequence shown here is derived from an EMBL/GenBank/DDBJ whole genome shotgun (WGS) entry which is preliminary data.</text>
</comment>
<dbReference type="PROSITE" id="PS50893">
    <property type="entry name" value="ABC_TRANSPORTER_2"/>
    <property type="match status" value="1"/>
</dbReference>
<comment type="subcellular location">
    <subcellularLocation>
        <location evidence="1">Membrane</location>
        <topology evidence="1">Multi-pass membrane protein</topology>
    </subcellularLocation>
</comment>
<reference evidence="11 12" key="1">
    <citation type="journal article" date="2019" name="Sci. Rep.">
        <title>Comparative genomics of chytrid fungi reveal insights into the obligate biotrophic and pathogenic lifestyle of Synchytrium endobioticum.</title>
        <authorList>
            <person name="van de Vossenberg B.T.L.H."/>
            <person name="Warris S."/>
            <person name="Nguyen H.D.T."/>
            <person name="van Gent-Pelzer M.P.E."/>
            <person name="Joly D.L."/>
            <person name="van de Geest H.C."/>
            <person name="Bonants P.J.M."/>
            <person name="Smith D.S."/>
            <person name="Levesque C.A."/>
            <person name="van der Lee T.A.J."/>
        </authorList>
    </citation>
    <scope>NUCLEOTIDE SEQUENCE [LARGE SCALE GENOMIC DNA]</scope>
    <source>
        <strain evidence="11 12">CBS 675.73</strain>
    </source>
</reference>
<dbReference type="Pfam" id="PF19055">
    <property type="entry name" value="ABC2_membrane_7"/>
    <property type="match status" value="1"/>
</dbReference>
<evidence type="ECO:0000256" key="4">
    <source>
        <dbReference type="ARBA" id="ARBA00022692"/>
    </source>
</evidence>
<dbReference type="PANTHER" id="PTHR48042">
    <property type="entry name" value="ABC TRANSPORTER G FAMILY MEMBER 11"/>
    <property type="match status" value="1"/>
</dbReference>
<evidence type="ECO:0000256" key="5">
    <source>
        <dbReference type="ARBA" id="ARBA00022741"/>
    </source>
</evidence>
<organism evidence="11 12">
    <name type="scientific">Chytriomyces confervae</name>
    <dbReference type="NCBI Taxonomy" id="246404"/>
    <lineage>
        <taxon>Eukaryota</taxon>
        <taxon>Fungi</taxon>
        <taxon>Fungi incertae sedis</taxon>
        <taxon>Chytridiomycota</taxon>
        <taxon>Chytridiomycota incertae sedis</taxon>
        <taxon>Chytridiomycetes</taxon>
        <taxon>Chytridiales</taxon>
        <taxon>Chytriomycetaceae</taxon>
        <taxon>Chytriomyces</taxon>
    </lineage>
</organism>
<accession>A0A507FGG7</accession>
<dbReference type="Gene3D" id="3.40.50.300">
    <property type="entry name" value="P-loop containing nucleotide triphosphate hydrolases"/>
    <property type="match status" value="1"/>
</dbReference>